<sequence>MTCDGPSETRASTMPELVLHGLESPRSVESPQAAAQARQHRTERRNSAMLRRWNAEKVILRGEQSTLVPFSTEGMSKPAVAPRSASDGIVIAGRTSSDEDIHCRLPPILVPNSSSEVHDGLKAGDERRRVSCDWVGFQRTVSDPLASVPLSPRRCSMVAVRISTE</sequence>
<reference evidence="2" key="1">
    <citation type="submission" date="2021-02" db="EMBL/GenBank/DDBJ databases">
        <authorList>
            <person name="Dougan E. K."/>
            <person name="Rhodes N."/>
            <person name="Thang M."/>
            <person name="Chan C."/>
        </authorList>
    </citation>
    <scope>NUCLEOTIDE SEQUENCE</scope>
</reference>
<name>A0A813IG11_POLGL</name>
<organism evidence="2 3">
    <name type="scientific">Polarella glacialis</name>
    <name type="common">Dinoflagellate</name>
    <dbReference type="NCBI Taxonomy" id="89957"/>
    <lineage>
        <taxon>Eukaryota</taxon>
        <taxon>Sar</taxon>
        <taxon>Alveolata</taxon>
        <taxon>Dinophyceae</taxon>
        <taxon>Suessiales</taxon>
        <taxon>Suessiaceae</taxon>
        <taxon>Polarella</taxon>
    </lineage>
</organism>
<comment type="caution">
    <text evidence="2">The sequence shown here is derived from an EMBL/GenBank/DDBJ whole genome shotgun (WGS) entry which is preliminary data.</text>
</comment>
<gene>
    <name evidence="2" type="ORF">PGLA2088_LOCUS8135</name>
</gene>
<evidence type="ECO:0000256" key="1">
    <source>
        <dbReference type="SAM" id="MobiDB-lite"/>
    </source>
</evidence>
<evidence type="ECO:0000313" key="2">
    <source>
        <dbReference type="EMBL" id="CAE8650266.1"/>
    </source>
</evidence>
<dbReference type="EMBL" id="CAJNNW010008682">
    <property type="protein sequence ID" value="CAE8650266.1"/>
    <property type="molecule type" value="Genomic_DNA"/>
</dbReference>
<evidence type="ECO:0000313" key="3">
    <source>
        <dbReference type="Proteomes" id="UP000626109"/>
    </source>
</evidence>
<dbReference type="AlphaFoldDB" id="A0A813IG11"/>
<dbReference type="Proteomes" id="UP000626109">
    <property type="component" value="Unassembled WGS sequence"/>
</dbReference>
<proteinExistence type="predicted"/>
<feature type="non-terminal residue" evidence="2">
    <location>
        <position position="1"/>
    </location>
</feature>
<accession>A0A813IG11</accession>
<feature type="region of interest" description="Disordered" evidence="1">
    <location>
        <begin position="22"/>
        <end position="47"/>
    </location>
</feature>
<protein>
    <submittedName>
        <fullName evidence="2">Uncharacterized protein</fullName>
    </submittedName>
</protein>